<dbReference type="PANTHER" id="PTHR16166">
    <property type="entry name" value="VACUOLAR PROTEIN SORTING-ASSOCIATED PROTEIN VPS13"/>
    <property type="match status" value="1"/>
</dbReference>
<dbReference type="eggNOG" id="KOG1809">
    <property type="taxonomic scope" value="Eukaryota"/>
</dbReference>
<gene>
    <name evidence="1" type="ORF">NEMVEDRAFT_v1g222891</name>
</gene>
<evidence type="ECO:0000313" key="1">
    <source>
        <dbReference type="EMBL" id="EDO28535.1"/>
    </source>
</evidence>
<dbReference type="InParanoid" id="A7T673"/>
<protein>
    <submittedName>
        <fullName evidence="1">Uncharacterized protein</fullName>
    </submittedName>
</protein>
<dbReference type="EMBL" id="DS471450">
    <property type="protein sequence ID" value="EDO28535.1"/>
    <property type="molecule type" value="Genomic_DNA"/>
</dbReference>
<keyword evidence="2" id="KW-1185">Reference proteome</keyword>
<dbReference type="Proteomes" id="UP000001593">
    <property type="component" value="Unassembled WGS sequence"/>
</dbReference>
<dbReference type="PhylomeDB" id="A7T673"/>
<dbReference type="AlphaFoldDB" id="A7T673"/>
<dbReference type="PANTHER" id="PTHR16166:SF146">
    <property type="entry name" value="VACUOLAR PROTEIN SORTING-ASSOCIATED PROTEIN 13A-LIKE ISOFORM X1"/>
    <property type="match status" value="1"/>
</dbReference>
<dbReference type="HOGENOM" id="CLU_1333334_0_0_1"/>
<organism evidence="1 2">
    <name type="scientific">Nematostella vectensis</name>
    <name type="common">Starlet sea anemone</name>
    <dbReference type="NCBI Taxonomy" id="45351"/>
    <lineage>
        <taxon>Eukaryota</taxon>
        <taxon>Metazoa</taxon>
        <taxon>Cnidaria</taxon>
        <taxon>Anthozoa</taxon>
        <taxon>Hexacorallia</taxon>
        <taxon>Actiniaria</taxon>
        <taxon>Edwardsiidae</taxon>
        <taxon>Nematostella</taxon>
    </lineage>
</organism>
<sequence length="206" mass="23330">MDVRSPYIVIPEYGNLARKGNVLIVDLGHLTVVSDLVDRDKVPVKKRSDDELAEMFYDKFDVKVTDVQLILAEKGSDWHSLHVQSSTPEHILPATCMELQAYKSISAEYPELPEFKAISVLPTLWIKLSDTKYKQLMQFLKNFPLGTQTRKEVEAKGKPLLDKQWVRTASTLSVDEVTSIQAILSEKLHPKSDGLRNTLVFVSCMI</sequence>
<accession>A7T673</accession>
<name>A7T673_NEMVE</name>
<reference evidence="1 2" key="1">
    <citation type="journal article" date="2007" name="Science">
        <title>Sea anemone genome reveals ancestral eumetazoan gene repertoire and genomic organization.</title>
        <authorList>
            <person name="Putnam N.H."/>
            <person name="Srivastava M."/>
            <person name="Hellsten U."/>
            <person name="Dirks B."/>
            <person name="Chapman J."/>
            <person name="Salamov A."/>
            <person name="Terry A."/>
            <person name="Shapiro H."/>
            <person name="Lindquist E."/>
            <person name="Kapitonov V.V."/>
            <person name="Jurka J."/>
            <person name="Genikhovich G."/>
            <person name="Grigoriev I.V."/>
            <person name="Lucas S.M."/>
            <person name="Steele R.E."/>
            <person name="Finnerty J.R."/>
            <person name="Technau U."/>
            <person name="Martindale M.Q."/>
            <person name="Rokhsar D.S."/>
        </authorList>
    </citation>
    <scope>NUCLEOTIDE SEQUENCE [LARGE SCALE GENOMIC DNA]</scope>
    <source>
        <strain evidence="2">CH2 X CH6</strain>
    </source>
</reference>
<proteinExistence type="predicted"/>
<dbReference type="InterPro" id="IPR026847">
    <property type="entry name" value="VPS13"/>
</dbReference>
<evidence type="ECO:0000313" key="2">
    <source>
        <dbReference type="Proteomes" id="UP000001593"/>
    </source>
</evidence>